<organism evidence="2 3">
    <name type="scientific">Adineta steineri</name>
    <dbReference type="NCBI Taxonomy" id="433720"/>
    <lineage>
        <taxon>Eukaryota</taxon>
        <taxon>Metazoa</taxon>
        <taxon>Spiralia</taxon>
        <taxon>Gnathifera</taxon>
        <taxon>Rotifera</taxon>
        <taxon>Eurotatoria</taxon>
        <taxon>Bdelloidea</taxon>
        <taxon>Adinetida</taxon>
        <taxon>Adinetidae</taxon>
        <taxon>Adineta</taxon>
    </lineage>
</organism>
<accession>A0A813N3E2</accession>
<dbReference type="SMART" id="SM00299">
    <property type="entry name" value="CLH"/>
    <property type="match status" value="1"/>
</dbReference>
<evidence type="ECO:0000256" key="1">
    <source>
        <dbReference type="PROSITE-ProRule" id="PRU01006"/>
    </source>
</evidence>
<dbReference type="Pfam" id="PF13838">
    <property type="entry name" value="Clathrin_H_link"/>
    <property type="match status" value="1"/>
</dbReference>
<reference evidence="2" key="1">
    <citation type="submission" date="2021-02" db="EMBL/GenBank/DDBJ databases">
        <authorList>
            <person name="Nowell W R."/>
        </authorList>
    </citation>
    <scope>NUCLEOTIDE SEQUENCE</scope>
</reference>
<protein>
    <recommendedName>
        <fullName evidence="4">Clathrin heavy chain</fullName>
    </recommendedName>
</protein>
<dbReference type="OrthoDB" id="2113814at2759"/>
<dbReference type="InterPro" id="IPR000547">
    <property type="entry name" value="Clathrin_H-chain/VPS_repeat"/>
</dbReference>
<dbReference type="InterPro" id="IPR016024">
    <property type="entry name" value="ARM-type_fold"/>
</dbReference>
<dbReference type="EMBL" id="CAJNON010000001">
    <property type="protein sequence ID" value="CAF0733763.1"/>
    <property type="molecule type" value="Genomic_DNA"/>
</dbReference>
<dbReference type="GO" id="GO:0006886">
    <property type="term" value="P:intracellular protein transport"/>
    <property type="evidence" value="ECO:0007669"/>
    <property type="project" value="UniProtKB-UniRule"/>
</dbReference>
<sequence>MRDKHEKESMSTRYVDGGGQQQFGILRTQQTIQQFQTVPPQPNQPSPLLQYFSILLESSKLNKEESIELCKPIVMQGKKQLLEKWLKEDKLECSEQLGDLVKSVDPTLALSVYLRANVPTKVIQCFAETGQYQKIVLYAKKQGVQFAQLLVQDEEPLADLTQVVDVFLESNLIQQATAFLHEALKNNREDQGHLQTRLLEMNLMQAPQVADAILGNNMFTHYDRPHIAQLCEKAGLLQRALENYTDLYDIKRAVVRTHLLNREWLVNYFGRLSVDDSFECLKAMLQANIQQNSQVVVQIATKYHEQLGTQKLSELFNSSTGCWWV</sequence>
<comment type="caution">
    <text evidence="2">The sequence shown here is derived from an EMBL/GenBank/DDBJ whole genome shotgun (WGS) entry which is preliminary data.</text>
</comment>
<dbReference type="AlphaFoldDB" id="A0A813N3E2"/>
<proteinExistence type="predicted"/>
<gene>
    <name evidence="2" type="ORF">VCS650_LOCUS184</name>
</gene>
<dbReference type="PANTHER" id="PTHR10292">
    <property type="entry name" value="CLATHRIN HEAVY CHAIN RELATED"/>
    <property type="match status" value="1"/>
</dbReference>
<dbReference type="InterPro" id="IPR012331">
    <property type="entry name" value="Clathrin_H-chain_linker"/>
</dbReference>
<name>A0A813N3E2_9BILA</name>
<dbReference type="Pfam" id="PF00637">
    <property type="entry name" value="Clathrin"/>
    <property type="match status" value="1"/>
</dbReference>
<dbReference type="GO" id="GO:0006898">
    <property type="term" value="P:receptor-mediated endocytosis"/>
    <property type="evidence" value="ECO:0007669"/>
    <property type="project" value="TreeGrafter"/>
</dbReference>
<dbReference type="SUPFAM" id="SSF48371">
    <property type="entry name" value="ARM repeat"/>
    <property type="match status" value="1"/>
</dbReference>
<evidence type="ECO:0000313" key="3">
    <source>
        <dbReference type="Proteomes" id="UP000663891"/>
    </source>
</evidence>
<dbReference type="Gene3D" id="1.25.40.30">
    <property type="match status" value="1"/>
</dbReference>
<dbReference type="PROSITE" id="PS50236">
    <property type="entry name" value="CHCR"/>
    <property type="match status" value="1"/>
</dbReference>
<evidence type="ECO:0000313" key="2">
    <source>
        <dbReference type="EMBL" id="CAF0733763.1"/>
    </source>
</evidence>
<dbReference type="Proteomes" id="UP000663891">
    <property type="component" value="Unassembled WGS sequence"/>
</dbReference>
<dbReference type="GO" id="GO:0032051">
    <property type="term" value="F:clathrin light chain binding"/>
    <property type="evidence" value="ECO:0007669"/>
    <property type="project" value="TreeGrafter"/>
</dbReference>
<dbReference type="PANTHER" id="PTHR10292:SF1">
    <property type="entry name" value="CLATHRIN HEAVY CHAIN"/>
    <property type="match status" value="1"/>
</dbReference>
<dbReference type="GO" id="GO:0071439">
    <property type="term" value="C:clathrin complex"/>
    <property type="evidence" value="ECO:0007669"/>
    <property type="project" value="TreeGrafter"/>
</dbReference>
<dbReference type="InterPro" id="IPR055358">
    <property type="entry name" value="CHCR"/>
</dbReference>
<feature type="repeat" description="CHCR" evidence="1">
    <location>
        <begin position="151"/>
        <end position="297"/>
    </location>
</feature>
<evidence type="ECO:0008006" key="4">
    <source>
        <dbReference type="Google" id="ProtNLM"/>
    </source>
</evidence>